<proteinExistence type="predicted"/>
<accession>A0A5C8PMY8</accession>
<comment type="caution">
    <text evidence="2">The sequence shown here is derived from an EMBL/GenBank/DDBJ whole genome shotgun (WGS) entry which is preliminary data.</text>
</comment>
<gene>
    <name evidence="2" type="ORF">FHP25_14345</name>
</gene>
<dbReference type="OrthoDB" id="8138004at2"/>
<evidence type="ECO:0000313" key="3">
    <source>
        <dbReference type="Proteomes" id="UP000321638"/>
    </source>
</evidence>
<feature type="chain" id="PRO_5022867159" evidence="1">
    <location>
        <begin position="23"/>
        <end position="214"/>
    </location>
</feature>
<reference evidence="2 3" key="1">
    <citation type="submission" date="2019-06" db="EMBL/GenBank/DDBJ databases">
        <title>New taxonomy in bacterial strain CC-CFT640, isolated from vineyard.</title>
        <authorList>
            <person name="Lin S.-Y."/>
            <person name="Tsai C.-F."/>
            <person name="Young C.-C."/>
        </authorList>
    </citation>
    <scope>NUCLEOTIDE SEQUENCE [LARGE SCALE GENOMIC DNA]</scope>
    <source>
        <strain evidence="2 3">CC-CFT640</strain>
    </source>
</reference>
<keyword evidence="3" id="KW-1185">Reference proteome</keyword>
<evidence type="ECO:0000256" key="1">
    <source>
        <dbReference type="SAM" id="SignalP"/>
    </source>
</evidence>
<organism evidence="2 3">
    <name type="scientific">Vineibacter terrae</name>
    <dbReference type="NCBI Taxonomy" id="2586908"/>
    <lineage>
        <taxon>Bacteria</taxon>
        <taxon>Pseudomonadati</taxon>
        <taxon>Pseudomonadota</taxon>
        <taxon>Alphaproteobacteria</taxon>
        <taxon>Hyphomicrobiales</taxon>
        <taxon>Vineibacter</taxon>
    </lineage>
</organism>
<dbReference type="AlphaFoldDB" id="A0A5C8PMY8"/>
<evidence type="ECO:0000313" key="2">
    <source>
        <dbReference type="EMBL" id="TXL75418.1"/>
    </source>
</evidence>
<name>A0A5C8PMY8_9HYPH</name>
<feature type="signal peptide" evidence="1">
    <location>
        <begin position="1"/>
        <end position="22"/>
    </location>
</feature>
<dbReference type="Proteomes" id="UP000321638">
    <property type="component" value="Unassembled WGS sequence"/>
</dbReference>
<dbReference type="EMBL" id="VDUZ01000014">
    <property type="protein sequence ID" value="TXL75418.1"/>
    <property type="molecule type" value="Genomic_DNA"/>
</dbReference>
<keyword evidence="1" id="KW-0732">Signal</keyword>
<sequence length="214" mass="22751">MVHSRTVARRALLMPCNILLIAAPCENYCASHNLCCNAAYETLYQRHPGPLLDGTRPIAHSRMETDMTDKTPNPGAAVADAFAQIPAAARDFVQRTAATAKDRAASAHSGAEQVATALQDAVNVSVNGYALVGRSLLQGAHQNVEATLGMIEKLAGAKCLGDAIGVHLDFWRDYGKANVEQVRATAEVVRKSYADSDKAVRGIFKKPAPEAPAA</sequence>
<protein>
    <submittedName>
        <fullName evidence="2">Uncharacterized protein</fullName>
    </submittedName>
</protein>